<feature type="transmembrane region" description="Helical" evidence="1">
    <location>
        <begin position="27"/>
        <end position="49"/>
    </location>
</feature>
<keyword evidence="1" id="KW-0812">Transmembrane</keyword>
<reference evidence="2" key="1">
    <citation type="submission" date="2018-02" db="EMBL/GenBank/DDBJ databases">
        <title>Rhizophora mucronata_Transcriptome.</title>
        <authorList>
            <person name="Meera S.P."/>
            <person name="Sreeshan A."/>
            <person name="Augustine A."/>
        </authorList>
    </citation>
    <scope>NUCLEOTIDE SEQUENCE</scope>
    <source>
        <tissue evidence="2">Leaf</tissue>
    </source>
</reference>
<proteinExistence type="predicted"/>
<name>A0A2P2PQY6_RHIMU</name>
<evidence type="ECO:0000256" key="1">
    <source>
        <dbReference type="SAM" id="Phobius"/>
    </source>
</evidence>
<organism evidence="2">
    <name type="scientific">Rhizophora mucronata</name>
    <name type="common">Asiatic mangrove</name>
    <dbReference type="NCBI Taxonomy" id="61149"/>
    <lineage>
        <taxon>Eukaryota</taxon>
        <taxon>Viridiplantae</taxon>
        <taxon>Streptophyta</taxon>
        <taxon>Embryophyta</taxon>
        <taxon>Tracheophyta</taxon>
        <taxon>Spermatophyta</taxon>
        <taxon>Magnoliopsida</taxon>
        <taxon>eudicotyledons</taxon>
        <taxon>Gunneridae</taxon>
        <taxon>Pentapetalae</taxon>
        <taxon>rosids</taxon>
        <taxon>fabids</taxon>
        <taxon>Malpighiales</taxon>
        <taxon>Rhizophoraceae</taxon>
        <taxon>Rhizophora</taxon>
    </lineage>
</organism>
<evidence type="ECO:0000313" key="2">
    <source>
        <dbReference type="EMBL" id="MBX57154.1"/>
    </source>
</evidence>
<sequence length="56" mass="6647">MQLMNHSFPLFPLPQYVPPKLVISRDYAILVLLKLVNIDYYGLTCYVYITLDLKLW</sequence>
<dbReference type="AlphaFoldDB" id="A0A2P2PQY6"/>
<keyword evidence="1" id="KW-0472">Membrane</keyword>
<keyword evidence="1" id="KW-1133">Transmembrane helix</keyword>
<accession>A0A2P2PQY6</accession>
<dbReference type="EMBL" id="GGEC01076670">
    <property type="protein sequence ID" value="MBX57154.1"/>
    <property type="molecule type" value="Transcribed_RNA"/>
</dbReference>
<protein>
    <submittedName>
        <fullName evidence="2">Uncharacterized protein</fullName>
    </submittedName>
</protein>